<dbReference type="GO" id="GO:0032259">
    <property type="term" value="P:methylation"/>
    <property type="evidence" value="ECO:0007669"/>
    <property type="project" value="UniProtKB-KW"/>
</dbReference>
<dbReference type="Gene3D" id="2.170.270.10">
    <property type="entry name" value="SET domain"/>
    <property type="match status" value="1"/>
</dbReference>
<dbReference type="PaxDb" id="2903-EOD07280"/>
<evidence type="ECO:0000256" key="7">
    <source>
        <dbReference type="ARBA" id="ARBA00022833"/>
    </source>
</evidence>
<dbReference type="OMA" id="ADWNIDA"/>
<dbReference type="SMART" id="SM00317">
    <property type="entry name" value="SET"/>
    <property type="match status" value="1"/>
</dbReference>
<dbReference type="EnsemblProtists" id="EOD33223">
    <property type="protein sequence ID" value="EOD33223"/>
    <property type="gene ID" value="EMIHUDRAFT_98913"/>
</dbReference>
<dbReference type="InterPro" id="IPR046341">
    <property type="entry name" value="SET_dom_sf"/>
</dbReference>
<feature type="region of interest" description="Disordered" evidence="8">
    <location>
        <begin position="1"/>
        <end position="22"/>
    </location>
</feature>
<dbReference type="KEGG" id="ehx:EMIHUDRAFT_98913"/>
<keyword evidence="6" id="KW-0479">Metal-binding</keyword>
<sequence>MPSRSQQRRLPLQSAAPSADTAAAATPSALSLGLVEVRDTGCPTRGHGLFAAAPLPDGAYLGDYTGEVLTQEEYLARYPDEDARYVLAASADWNIDAAEAGSSSLLRYVNHSSSPNCYYHVERVRRSPARRVSFYTLRPVRPGEELLFDYGKEFWRGRCEEQVGDGT</sequence>
<dbReference type="PANTHER" id="PTHR46223:SF3">
    <property type="entry name" value="HISTONE-LYSINE N-METHYLTRANSFERASE SET-23"/>
    <property type="match status" value="1"/>
</dbReference>
<dbReference type="KEGG" id="ehx:EMIHUDRAFT_97090"/>
<keyword evidence="5" id="KW-0949">S-adenosyl-L-methionine</keyword>
<protein>
    <recommendedName>
        <fullName evidence="9">SET domain-containing protein</fullName>
    </recommendedName>
</protein>
<evidence type="ECO:0000259" key="9">
    <source>
        <dbReference type="PROSITE" id="PS50280"/>
    </source>
</evidence>
<proteinExistence type="predicted"/>
<accession>A0A0D3I7P5</accession>
<name>A0A0D3I7P5_EMIH1</name>
<evidence type="ECO:0000313" key="11">
    <source>
        <dbReference type="Proteomes" id="UP000013827"/>
    </source>
</evidence>
<evidence type="ECO:0000256" key="6">
    <source>
        <dbReference type="ARBA" id="ARBA00022723"/>
    </source>
</evidence>
<dbReference type="Proteomes" id="UP000013827">
    <property type="component" value="Unassembled WGS sequence"/>
</dbReference>
<dbReference type="InterPro" id="IPR050973">
    <property type="entry name" value="H3K9_Histone-Lys_N-MTase"/>
</dbReference>
<dbReference type="AlphaFoldDB" id="A0A0D3I7P5"/>
<dbReference type="Pfam" id="PF00856">
    <property type="entry name" value="SET"/>
    <property type="match status" value="1"/>
</dbReference>
<dbReference type="PROSITE" id="PS50280">
    <property type="entry name" value="SET"/>
    <property type="match status" value="1"/>
</dbReference>
<keyword evidence="3" id="KW-0489">Methyltransferase</keyword>
<feature type="domain" description="SET" evidence="9">
    <location>
        <begin position="33"/>
        <end position="151"/>
    </location>
</feature>
<reference evidence="11" key="1">
    <citation type="journal article" date="2013" name="Nature">
        <title>Pan genome of the phytoplankton Emiliania underpins its global distribution.</title>
        <authorList>
            <person name="Read B.A."/>
            <person name="Kegel J."/>
            <person name="Klute M.J."/>
            <person name="Kuo A."/>
            <person name="Lefebvre S.C."/>
            <person name="Maumus F."/>
            <person name="Mayer C."/>
            <person name="Miller J."/>
            <person name="Monier A."/>
            <person name="Salamov A."/>
            <person name="Young J."/>
            <person name="Aguilar M."/>
            <person name="Claverie J.M."/>
            <person name="Frickenhaus S."/>
            <person name="Gonzalez K."/>
            <person name="Herman E.K."/>
            <person name="Lin Y.C."/>
            <person name="Napier J."/>
            <person name="Ogata H."/>
            <person name="Sarno A.F."/>
            <person name="Shmutz J."/>
            <person name="Schroeder D."/>
            <person name="de Vargas C."/>
            <person name="Verret F."/>
            <person name="von Dassow P."/>
            <person name="Valentin K."/>
            <person name="Van de Peer Y."/>
            <person name="Wheeler G."/>
            <person name="Dacks J.B."/>
            <person name="Delwiche C.F."/>
            <person name="Dyhrman S.T."/>
            <person name="Glockner G."/>
            <person name="John U."/>
            <person name="Richards T."/>
            <person name="Worden A.Z."/>
            <person name="Zhang X."/>
            <person name="Grigoriev I.V."/>
            <person name="Allen A.E."/>
            <person name="Bidle K."/>
            <person name="Borodovsky M."/>
            <person name="Bowler C."/>
            <person name="Brownlee C."/>
            <person name="Cock J.M."/>
            <person name="Elias M."/>
            <person name="Gladyshev V.N."/>
            <person name="Groth M."/>
            <person name="Guda C."/>
            <person name="Hadaegh A."/>
            <person name="Iglesias-Rodriguez M.D."/>
            <person name="Jenkins J."/>
            <person name="Jones B.M."/>
            <person name="Lawson T."/>
            <person name="Leese F."/>
            <person name="Lindquist E."/>
            <person name="Lobanov A."/>
            <person name="Lomsadze A."/>
            <person name="Malik S.B."/>
            <person name="Marsh M.E."/>
            <person name="Mackinder L."/>
            <person name="Mock T."/>
            <person name="Mueller-Roeber B."/>
            <person name="Pagarete A."/>
            <person name="Parker M."/>
            <person name="Probert I."/>
            <person name="Quesneville H."/>
            <person name="Raines C."/>
            <person name="Rensing S.A."/>
            <person name="Riano-Pachon D.M."/>
            <person name="Richier S."/>
            <person name="Rokitta S."/>
            <person name="Shiraiwa Y."/>
            <person name="Soanes D.M."/>
            <person name="van der Giezen M."/>
            <person name="Wahlund T.M."/>
            <person name="Williams B."/>
            <person name="Wilson W."/>
            <person name="Wolfe G."/>
            <person name="Wurch L.L."/>
        </authorList>
    </citation>
    <scope>NUCLEOTIDE SEQUENCE</scope>
</reference>
<dbReference type="RefSeq" id="XP_005759709.1">
    <property type="nucleotide sequence ID" value="XM_005759652.1"/>
</dbReference>
<evidence type="ECO:0000256" key="5">
    <source>
        <dbReference type="ARBA" id="ARBA00022691"/>
    </source>
</evidence>
<dbReference type="EnsemblProtists" id="EOD07280">
    <property type="protein sequence ID" value="EOD07280"/>
    <property type="gene ID" value="EMIHUDRAFT_97090"/>
</dbReference>
<reference evidence="10" key="2">
    <citation type="submission" date="2024-10" db="UniProtKB">
        <authorList>
            <consortium name="EnsemblProtists"/>
        </authorList>
    </citation>
    <scope>IDENTIFICATION</scope>
</reference>
<keyword evidence="2" id="KW-0158">Chromosome</keyword>
<evidence type="ECO:0000256" key="2">
    <source>
        <dbReference type="ARBA" id="ARBA00022454"/>
    </source>
</evidence>
<dbReference type="eggNOG" id="KOG1082">
    <property type="taxonomic scope" value="Eukaryota"/>
</dbReference>
<dbReference type="HOGENOM" id="CLU_1597533_0_0_1"/>
<dbReference type="RefSeq" id="XP_005785652.1">
    <property type="nucleotide sequence ID" value="XM_005785595.1"/>
</dbReference>
<dbReference type="STRING" id="2903.R1DCN9"/>
<keyword evidence="7" id="KW-0862">Zinc</keyword>
<dbReference type="GO" id="GO:0008168">
    <property type="term" value="F:methyltransferase activity"/>
    <property type="evidence" value="ECO:0007669"/>
    <property type="project" value="UniProtKB-KW"/>
</dbReference>
<dbReference type="GO" id="GO:0046872">
    <property type="term" value="F:metal ion binding"/>
    <property type="evidence" value="ECO:0007669"/>
    <property type="project" value="UniProtKB-KW"/>
</dbReference>
<dbReference type="PANTHER" id="PTHR46223">
    <property type="entry name" value="HISTONE-LYSINE N-METHYLTRANSFERASE SUV39H"/>
    <property type="match status" value="1"/>
</dbReference>
<dbReference type="SUPFAM" id="SSF82199">
    <property type="entry name" value="SET domain"/>
    <property type="match status" value="1"/>
</dbReference>
<evidence type="ECO:0000256" key="3">
    <source>
        <dbReference type="ARBA" id="ARBA00022603"/>
    </source>
</evidence>
<dbReference type="GeneID" id="17278494"/>
<keyword evidence="11" id="KW-1185">Reference proteome</keyword>
<evidence type="ECO:0000313" key="10">
    <source>
        <dbReference type="EnsemblProtists" id="EOD07280"/>
    </source>
</evidence>
<organism evidence="10 11">
    <name type="scientific">Emiliania huxleyi (strain CCMP1516)</name>
    <dbReference type="NCBI Taxonomy" id="280463"/>
    <lineage>
        <taxon>Eukaryota</taxon>
        <taxon>Haptista</taxon>
        <taxon>Haptophyta</taxon>
        <taxon>Prymnesiophyceae</taxon>
        <taxon>Isochrysidales</taxon>
        <taxon>Noelaerhabdaceae</taxon>
        <taxon>Emiliania</taxon>
    </lineage>
</organism>
<keyword evidence="4" id="KW-0808">Transferase</keyword>
<dbReference type="GeneID" id="17253455"/>
<dbReference type="InterPro" id="IPR001214">
    <property type="entry name" value="SET_dom"/>
</dbReference>
<evidence type="ECO:0000256" key="1">
    <source>
        <dbReference type="ARBA" id="ARBA00004286"/>
    </source>
</evidence>
<evidence type="ECO:0000256" key="8">
    <source>
        <dbReference type="SAM" id="MobiDB-lite"/>
    </source>
</evidence>
<dbReference type="GO" id="GO:0005694">
    <property type="term" value="C:chromosome"/>
    <property type="evidence" value="ECO:0007669"/>
    <property type="project" value="UniProtKB-SubCell"/>
</dbReference>
<evidence type="ECO:0000256" key="4">
    <source>
        <dbReference type="ARBA" id="ARBA00022679"/>
    </source>
</evidence>
<comment type="subcellular location">
    <subcellularLocation>
        <location evidence="1">Chromosome</location>
    </subcellularLocation>
</comment>